<dbReference type="Proteomes" id="UP001497482">
    <property type="component" value="Chromosome 5"/>
</dbReference>
<protein>
    <submittedName>
        <fullName evidence="2">Uncharacterized protein</fullName>
    </submittedName>
</protein>
<dbReference type="AlphaFoldDB" id="A0AAV2LXC1"/>
<reference evidence="2 3" key="1">
    <citation type="submission" date="2024-04" db="EMBL/GenBank/DDBJ databases">
        <authorList>
            <person name="Waldvogel A.-M."/>
            <person name="Schoenle A."/>
        </authorList>
    </citation>
    <scope>NUCLEOTIDE SEQUENCE [LARGE SCALE GENOMIC DNA]</scope>
</reference>
<dbReference type="EMBL" id="OZ035827">
    <property type="protein sequence ID" value="CAL1605684.1"/>
    <property type="molecule type" value="Genomic_DNA"/>
</dbReference>
<keyword evidence="3" id="KW-1185">Reference proteome</keyword>
<feature type="signal peptide" evidence="1">
    <location>
        <begin position="1"/>
        <end position="22"/>
    </location>
</feature>
<evidence type="ECO:0000313" key="2">
    <source>
        <dbReference type="EMBL" id="CAL1605684.1"/>
    </source>
</evidence>
<organism evidence="2 3">
    <name type="scientific">Knipowitschia caucasica</name>
    <name type="common">Caucasian dwarf goby</name>
    <name type="synonym">Pomatoschistus caucasicus</name>
    <dbReference type="NCBI Taxonomy" id="637954"/>
    <lineage>
        <taxon>Eukaryota</taxon>
        <taxon>Metazoa</taxon>
        <taxon>Chordata</taxon>
        <taxon>Craniata</taxon>
        <taxon>Vertebrata</taxon>
        <taxon>Euteleostomi</taxon>
        <taxon>Actinopterygii</taxon>
        <taxon>Neopterygii</taxon>
        <taxon>Teleostei</taxon>
        <taxon>Neoteleostei</taxon>
        <taxon>Acanthomorphata</taxon>
        <taxon>Gobiaria</taxon>
        <taxon>Gobiiformes</taxon>
        <taxon>Gobioidei</taxon>
        <taxon>Gobiidae</taxon>
        <taxon>Gobiinae</taxon>
        <taxon>Knipowitschia</taxon>
    </lineage>
</organism>
<gene>
    <name evidence="2" type="ORF">KC01_LOCUS33018</name>
</gene>
<sequence>MCVAKAVFFILVLLVFVVNSMGKRRCNYAEILGTYRGLIYVELQSLNVTSSDNTYKVRRLCPSVKAHHILGSIYDTTQWMRCQIGGKPSALSHVLESMEQVIIHNCSPDQWGGRLSCASVKKIKGMERKRIQLIKIMKALTICWQKLHSVFPAK</sequence>
<evidence type="ECO:0000256" key="1">
    <source>
        <dbReference type="SAM" id="SignalP"/>
    </source>
</evidence>
<accession>A0AAV2LXC1</accession>
<feature type="chain" id="PRO_5043337592" evidence="1">
    <location>
        <begin position="23"/>
        <end position="154"/>
    </location>
</feature>
<keyword evidence="1" id="KW-0732">Signal</keyword>
<proteinExistence type="predicted"/>
<evidence type="ECO:0000313" key="3">
    <source>
        <dbReference type="Proteomes" id="UP001497482"/>
    </source>
</evidence>
<name>A0AAV2LXC1_KNICA</name>